<dbReference type="GeneID" id="37038233"/>
<dbReference type="InParanoid" id="A0A316VS98"/>
<accession>A0A316VS98</accession>
<dbReference type="EMBL" id="KZ819416">
    <property type="protein sequence ID" value="PWN40476.1"/>
    <property type="molecule type" value="Genomic_DNA"/>
</dbReference>
<name>A0A316VS98_9BASI</name>
<sequence length="79" mass="8280">MRVHSVPALAAVLLLLPSFAVSVIVHWKVQAADCAPFVTSSSKEDAAKKFGDKCYAIAGASHWADSSVDGEANGLCTYV</sequence>
<proteinExistence type="predicted"/>
<dbReference type="OrthoDB" id="10392920at2759"/>
<evidence type="ECO:0000256" key="1">
    <source>
        <dbReference type="SAM" id="SignalP"/>
    </source>
</evidence>
<keyword evidence="3" id="KW-1185">Reference proteome</keyword>
<evidence type="ECO:0000313" key="3">
    <source>
        <dbReference type="Proteomes" id="UP000245783"/>
    </source>
</evidence>
<protein>
    <submittedName>
        <fullName evidence="2">Uncharacterized protein</fullName>
    </submittedName>
</protein>
<feature type="chain" id="PRO_5016382663" evidence="1">
    <location>
        <begin position="23"/>
        <end position="79"/>
    </location>
</feature>
<organism evidence="2 3">
    <name type="scientific">Ceraceosorus guamensis</name>
    <dbReference type="NCBI Taxonomy" id="1522189"/>
    <lineage>
        <taxon>Eukaryota</taxon>
        <taxon>Fungi</taxon>
        <taxon>Dikarya</taxon>
        <taxon>Basidiomycota</taxon>
        <taxon>Ustilaginomycotina</taxon>
        <taxon>Exobasidiomycetes</taxon>
        <taxon>Ceraceosorales</taxon>
        <taxon>Ceraceosoraceae</taxon>
        <taxon>Ceraceosorus</taxon>
    </lineage>
</organism>
<gene>
    <name evidence="2" type="ORF">IE81DRAFT_349214</name>
</gene>
<feature type="signal peptide" evidence="1">
    <location>
        <begin position="1"/>
        <end position="22"/>
    </location>
</feature>
<evidence type="ECO:0000313" key="2">
    <source>
        <dbReference type="EMBL" id="PWN40476.1"/>
    </source>
</evidence>
<reference evidence="2 3" key="1">
    <citation type="journal article" date="2018" name="Mol. Biol. Evol.">
        <title>Broad Genomic Sampling Reveals a Smut Pathogenic Ancestry of the Fungal Clade Ustilaginomycotina.</title>
        <authorList>
            <person name="Kijpornyongpan T."/>
            <person name="Mondo S.J."/>
            <person name="Barry K."/>
            <person name="Sandor L."/>
            <person name="Lee J."/>
            <person name="Lipzen A."/>
            <person name="Pangilinan J."/>
            <person name="LaButti K."/>
            <person name="Hainaut M."/>
            <person name="Henrissat B."/>
            <person name="Grigoriev I.V."/>
            <person name="Spatafora J.W."/>
            <person name="Aime M.C."/>
        </authorList>
    </citation>
    <scope>NUCLEOTIDE SEQUENCE [LARGE SCALE GENOMIC DNA]</scope>
    <source>
        <strain evidence="2 3">MCA 4658</strain>
    </source>
</reference>
<dbReference type="AlphaFoldDB" id="A0A316VS98"/>
<keyword evidence="1" id="KW-0732">Signal</keyword>
<dbReference type="Proteomes" id="UP000245783">
    <property type="component" value="Unassembled WGS sequence"/>
</dbReference>
<dbReference type="RefSeq" id="XP_025367636.1">
    <property type="nucleotide sequence ID" value="XM_025516363.1"/>
</dbReference>